<dbReference type="Proteomes" id="UP001589710">
    <property type="component" value="Unassembled WGS sequence"/>
</dbReference>
<evidence type="ECO:0000256" key="1">
    <source>
        <dbReference type="SAM" id="MobiDB-lite"/>
    </source>
</evidence>
<name>A0ABV5RFF9_9ACTN</name>
<proteinExistence type="predicted"/>
<reference evidence="2 3" key="1">
    <citation type="submission" date="2024-09" db="EMBL/GenBank/DDBJ databases">
        <authorList>
            <person name="Sun Q."/>
            <person name="Mori K."/>
        </authorList>
    </citation>
    <scope>NUCLEOTIDE SEQUENCE [LARGE SCALE GENOMIC DNA]</scope>
    <source>
        <strain evidence="2 3">JCM 3331</strain>
    </source>
</reference>
<feature type="region of interest" description="Disordered" evidence="1">
    <location>
        <begin position="1"/>
        <end position="31"/>
    </location>
</feature>
<evidence type="ECO:0000313" key="3">
    <source>
        <dbReference type="Proteomes" id="UP001589710"/>
    </source>
</evidence>
<protein>
    <submittedName>
        <fullName evidence="2">Uncharacterized protein</fullName>
    </submittedName>
</protein>
<feature type="compositionally biased region" description="Basic and acidic residues" evidence="1">
    <location>
        <begin position="1"/>
        <end position="11"/>
    </location>
</feature>
<sequence length="89" mass="9629">MTENTSKLHDENGEDGDASTTHPIEEILTFDHPGGDSLELADLLTGRSMARRLPSLIRRTFSLAWEVDPRAVAVLLACQIVSGLTSSPP</sequence>
<gene>
    <name evidence="2" type="ORF">ACFFTL_27670</name>
</gene>
<keyword evidence="3" id="KW-1185">Reference proteome</keyword>
<accession>A0ABV5RFF9</accession>
<dbReference type="EMBL" id="JBHMCG010000116">
    <property type="protein sequence ID" value="MFB9575962.1"/>
    <property type="molecule type" value="Genomic_DNA"/>
</dbReference>
<evidence type="ECO:0000313" key="2">
    <source>
        <dbReference type="EMBL" id="MFB9575962.1"/>
    </source>
</evidence>
<comment type="caution">
    <text evidence="2">The sequence shown here is derived from an EMBL/GenBank/DDBJ whole genome shotgun (WGS) entry which is preliminary data.</text>
</comment>
<organism evidence="2 3">
    <name type="scientific">Streptomyces yanii</name>
    <dbReference type="NCBI Taxonomy" id="78510"/>
    <lineage>
        <taxon>Bacteria</taxon>
        <taxon>Bacillati</taxon>
        <taxon>Actinomycetota</taxon>
        <taxon>Actinomycetes</taxon>
        <taxon>Kitasatosporales</taxon>
        <taxon>Streptomycetaceae</taxon>
        <taxon>Streptomyces</taxon>
    </lineage>
</organism>
<dbReference type="RefSeq" id="WP_345509444.1">
    <property type="nucleotide sequence ID" value="NZ_BAAAXD010000002.1"/>
</dbReference>